<dbReference type="PANTHER" id="PTHR35896">
    <property type="entry name" value="IG-LIKE DOMAIN-CONTAINING PROTEIN"/>
    <property type="match status" value="1"/>
</dbReference>
<protein>
    <submittedName>
        <fullName evidence="3">Uncharacterized protein</fullName>
    </submittedName>
</protein>
<gene>
    <name evidence="3" type="ORF">BO71DRAFT_441298</name>
</gene>
<feature type="region of interest" description="Disordered" evidence="1">
    <location>
        <begin position="17"/>
        <end position="54"/>
    </location>
</feature>
<dbReference type="OrthoDB" id="3501153at2759"/>
<organism evidence="3 4">
    <name type="scientific">Aspergillus ellipticus CBS 707.79</name>
    <dbReference type="NCBI Taxonomy" id="1448320"/>
    <lineage>
        <taxon>Eukaryota</taxon>
        <taxon>Fungi</taxon>
        <taxon>Dikarya</taxon>
        <taxon>Ascomycota</taxon>
        <taxon>Pezizomycotina</taxon>
        <taxon>Eurotiomycetes</taxon>
        <taxon>Eurotiomycetidae</taxon>
        <taxon>Eurotiales</taxon>
        <taxon>Aspergillaceae</taxon>
        <taxon>Aspergillus</taxon>
        <taxon>Aspergillus subgen. Circumdati</taxon>
    </lineage>
</organism>
<reference evidence="3 4" key="1">
    <citation type="submission" date="2018-02" db="EMBL/GenBank/DDBJ databases">
        <title>The genomes of Aspergillus section Nigri reveals drivers in fungal speciation.</title>
        <authorList>
            <consortium name="DOE Joint Genome Institute"/>
            <person name="Vesth T.C."/>
            <person name="Nybo J."/>
            <person name="Theobald S."/>
            <person name="Brandl J."/>
            <person name="Frisvad J.C."/>
            <person name="Nielsen K.F."/>
            <person name="Lyhne E.K."/>
            <person name="Kogle M.E."/>
            <person name="Kuo A."/>
            <person name="Riley R."/>
            <person name="Clum A."/>
            <person name="Nolan M."/>
            <person name="Lipzen A."/>
            <person name="Salamov A."/>
            <person name="Henrissat B."/>
            <person name="Wiebenga A."/>
            <person name="De vries R.P."/>
            <person name="Grigoriev I.V."/>
            <person name="Mortensen U.H."/>
            <person name="Andersen M.R."/>
            <person name="Baker S.E."/>
        </authorList>
    </citation>
    <scope>NUCLEOTIDE SEQUENCE [LARGE SCALE GENOMIC DNA]</scope>
    <source>
        <strain evidence="3 4">CBS 707.79</strain>
    </source>
</reference>
<keyword evidence="2" id="KW-0812">Transmembrane</keyword>
<dbReference type="STRING" id="1448320.A0A319DA40"/>
<sequence length="273" mass="30944">MSLGGIPFIIPALPQRPKANEEEEDSEALLGPRESLDFNPVPLSHISNPSSSEKRRHDTSAYIKLLKRIGAILFYLITFFLALNGLYHIIKPHLSEVTQYIHWLNIPSQESDLSSCSCGNSLTEAMARSCRYDTLSATWLPPHCRDDELTAQFDASGPGVDGAWTYYADQRGYSTMSLAEIAQLPENDTQEYFYTTHHWHIMHCSFYWRKLHRMVHRVEGAAKRIEHRSDSESHIDHCEMIFLSDAPMEAIVTGSGPREKINYSGASLTPRTC</sequence>
<dbReference type="EMBL" id="KZ825880">
    <property type="protein sequence ID" value="PYH94051.1"/>
    <property type="molecule type" value="Genomic_DNA"/>
</dbReference>
<dbReference type="PANTHER" id="PTHR35896:SF3">
    <property type="entry name" value="MAJOR FACILITATOR SUPERFAMILY TRANSPORTER"/>
    <property type="match status" value="1"/>
</dbReference>
<keyword evidence="2" id="KW-0472">Membrane</keyword>
<dbReference type="Proteomes" id="UP000247810">
    <property type="component" value="Unassembled WGS sequence"/>
</dbReference>
<evidence type="ECO:0000256" key="2">
    <source>
        <dbReference type="SAM" id="Phobius"/>
    </source>
</evidence>
<evidence type="ECO:0000313" key="3">
    <source>
        <dbReference type="EMBL" id="PYH94051.1"/>
    </source>
</evidence>
<dbReference type="VEuPathDB" id="FungiDB:BO71DRAFT_441298"/>
<evidence type="ECO:0000313" key="4">
    <source>
        <dbReference type="Proteomes" id="UP000247810"/>
    </source>
</evidence>
<dbReference type="AlphaFoldDB" id="A0A319DA40"/>
<feature type="transmembrane region" description="Helical" evidence="2">
    <location>
        <begin position="72"/>
        <end position="90"/>
    </location>
</feature>
<name>A0A319DA40_9EURO</name>
<keyword evidence="4" id="KW-1185">Reference proteome</keyword>
<accession>A0A319DA40</accession>
<proteinExistence type="predicted"/>
<keyword evidence="2" id="KW-1133">Transmembrane helix</keyword>
<evidence type="ECO:0000256" key="1">
    <source>
        <dbReference type="SAM" id="MobiDB-lite"/>
    </source>
</evidence>
<dbReference type="InterPro" id="IPR053008">
    <property type="entry name" value="Phomopsin_biosynth_assoc"/>
</dbReference>